<name>A0A936F3R6_9BACT</name>
<sequence>MFTVASDPDRNRLYITLSGHLDGPERQAAIKALIAETAKLTEGFGVVTDISALHASNEEGFKDLLRVKAALKLKGAGPIVRVVRIPLSRIQFERVTQAGGYYAEQVDSLEEAQRLLDELQVRTGTGI</sequence>
<gene>
    <name evidence="1" type="ORF">IPN91_10970</name>
</gene>
<proteinExistence type="predicted"/>
<dbReference type="EMBL" id="JADKCH010000012">
    <property type="protein sequence ID" value="MBK8573145.1"/>
    <property type="molecule type" value="Genomic_DNA"/>
</dbReference>
<evidence type="ECO:0000313" key="2">
    <source>
        <dbReference type="Proteomes" id="UP000709959"/>
    </source>
</evidence>
<reference evidence="1 2" key="1">
    <citation type="submission" date="2020-10" db="EMBL/GenBank/DDBJ databases">
        <title>Connecting structure to function with the recovery of over 1000 high-quality activated sludge metagenome-assembled genomes encoding full-length rRNA genes using long-read sequencing.</title>
        <authorList>
            <person name="Singleton C.M."/>
            <person name="Petriglieri F."/>
            <person name="Kristensen J.M."/>
            <person name="Kirkegaard R.H."/>
            <person name="Michaelsen T.Y."/>
            <person name="Andersen M.H."/>
            <person name="Karst S.M."/>
            <person name="Dueholm M.S."/>
            <person name="Nielsen P.H."/>
            <person name="Albertsen M."/>
        </authorList>
    </citation>
    <scope>NUCLEOTIDE SEQUENCE [LARGE SCALE GENOMIC DNA]</scope>
    <source>
        <strain evidence="1">OdNE_18-Q3-R46-58_MAXAC.008</strain>
    </source>
</reference>
<dbReference type="AlphaFoldDB" id="A0A936F3R6"/>
<evidence type="ECO:0008006" key="3">
    <source>
        <dbReference type="Google" id="ProtNLM"/>
    </source>
</evidence>
<comment type="caution">
    <text evidence="1">The sequence shown here is derived from an EMBL/GenBank/DDBJ whole genome shotgun (WGS) entry which is preliminary data.</text>
</comment>
<organism evidence="1 2">
    <name type="scientific">Candidatus Geothrix odensensis</name>
    <dbReference type="NCBI Taxonomy" id="2954440"/>
    <lineage>
        <taxon>Bacteria</taxon>
        <taxon>Pseudomonadati</taxon>
        <taxon>Acidobacteriota</taxon>
        <taxon>Holophagae</taxon>
        <taxon>Holophagales</taxon>
        <taxon>Holophagaceae</taxon>
        <taxon>Geothrix</taxon>
    </lineage>
</organism>
<accession>A0A936F3R6</accession>
<evidence type="ECO:0000313" key="1">
    <source>
        <dbReference type="EMBL" id="MBK8573145.1"/>
    </source>
</evidence>
<dbReference type="Proteomes" id="UP000709959">
    <property type="component" value="Unassembled WGS sequence"/>
</dbReference>
<protein>
    <recommendedName>
        <fullName evidence="3">STAS domain-containing protein</fullName>
    </recommendedName>
</protein>